<gene>
    <name evidence="3" type="ORF">ARMSODRAFT_1028037</name>
</gene>
<dbReference type="Proteomes" id="UP000218334">
    <property type="component" value="Unassembled WGS sequence"/>
</dbReference>
<evidence type="ECO:0000259" key="2">
    <source>
        <dbReference type="Pfam" id="PF08593"/>
    </source>
</evidence>
<sequence>MAADVPTFVMPANHAVNVARPGPVILPVKLSHVVESCQLLQTLENNQTPSITDALADIRQDLHKIMVLTAQTNNIHCLDGSNRPFKLIPLPNRHYAHLHPDPMALPALLSAPDLMSLSDNQLNLYLSRYGISPENRQAT</sequence>
<dbReference type="Pfam" id="PF08593">
    <property type="entry name" value="Mug135_C"/>
    <property type="match status" value="1"/>
</dbReference>
<keyword evidence="4" id="KW-1185">Reference proteome</keyword>
<dbReference type="EMBL" id="KZ293527">
    <property type="protein sequence ID" value="PBK58709.1"/>
    <property type="molecule type" value="Genomic_DNA"/>
</dbReference>
<evidence type="ECO:0000313" key="3">
    <source>
        <dbReference type="EMBL" id="PBK58709.1"/>
    </source>
</evidence>
<name>A0A2H3AIA3_9AGAR</name>
<dbReference type="InterPro" id="IPR013902">
    <property type="entry name" value="Mug135-like_C"/>
</dbReference>
<protein>
    <recommendedName>
        <fullName evidence="2">Mug135-like C-terminal domain-containing protein</fullName>
    </recommendedName>
</protein>
<comment type="similarity">
    <text evidence="1">Belongs to the UPF0612 family.</text>
</comment>
<evidence type="ECO:0000256" key="1">
    <source>
        <dbReference type="ARBA" id="ARBA00005788"/>
    </source>
</evidence>
<proteinExistence type="inferred from homology"/>
<dbReference type="AlphaFoldDB" id="A0A2H3AIA3"/>
<evidence type="ECO:0000313" key="4">
    <source>
        <dbReference type="Proteomes" id="UP000218334"/>
    </source>
</evidence>
<accession>A0A2H3AIA3</accession>
<reference evidence="4" key="1">
    <citation type="journal article" date="2017" name="Nat. Ecol. Evol.">
        <title>Genome expansion and lineage-specific genetic innovations in the forest pathogenic fungi Armillaria.</title>
        <authorList>
            <person name="Sipos G."/>
            <person name="Prasanna A.N."/>
            <person name="Walter M.C."/>
            <person name="O'Connor E."/>
            <person name="Balint B."/>
            <person name="Krizsan K."/>
            <person name="Kiss B."/>
            <person name="Hess J."/>
            <person name="Varga T."/>
            <person name="Slot J."/>
            <person name="Riley R."/>
            <person name="Boka B."/>
            <person name="Rigling D."/>
            <person name="Barry K."/>
            <person name="Lee J."/>
            <person name="Mihaltcheva S."/>
            <person name="LaButti K."/>
            <person name="Lipzen A."/>
            <person name="Waldron R."/>
            <person name="Moloney N.M."/>
            <person name="Sperisen C."/>
            <person name="Kredics L."/>
            <person name="Vagvoelgyi C."/>
            <person name="Patrignani A."/>
            <person name="Fitzpatrick D."/>
            <person name="Nagy I."/>
            <person name="Doyle S."/>
            <person name="Anderson J.B."/>
            <person name="Grigoriev I.V."/>
            <person name="Gueldener U."/>
            <person name="Muensterkoetter M."/>
            <person name="Nagy L.G."/>
        </authorList>
    </citation>
    <scope>NUCLEOTIDE SEQUENCE [LARGE SCALE GENOMIC DNA]</scope>
    <source>
        <strain evidence="4">28-4</strain>
    </source>
</reference>
<organism evidence="3 4">
    <name type="scientific">Armillaria solidipes</name>
    <dbReference type="NCBI Taxonomy" id="1076256"/>
    <lineage>
        <taxon>Eukaryota</taxon>
        <taxon>Fungi</taxon>
        <taxon>Dikarya</taxon>
        <taxon>Basidiomycota</taxon>
        <taxon>Agaricomycotina</taxon>
        <taxon>Agaricomycetes</taxon>
        <taxon>Agaricomycetidae</taxon>
        <taxon>Agaricales</taxon>
        <taxon>Marasmiineae</taxon>
        <taxon>Physalacriaceae</taxon>
        <taxon>Armillaria</taxon>
    </lineage>
</organism>
<feature type="domain" description="Mug135-like C-terminal" evidence="2">
    <location>
        <begin position="73"/>
        <end position="135"/>
    </location>
</feature>